<sequence length="117" mass="12842">MGEAETSAASLDVEIGGLGGEVTLADLFPPTWVESHTDSTSIDKFVDDSGFDVSDQESFESIPTHKWDRYVDTHTEFDDWQSMLSAAVERYVLERTGTTDADSDEPDTESESAEARA</sequence>
<feature type="compositionally biased region" description="Acidic residues" evidence="1">
    <location>
        <begin position="101"/>
        <end position="117"/>
    </location>
</feature>
<evidence type="ECO:0000313" key="2">
    <source>
        <dbReference type="EMBL" id="MRW95048.1"/>
    </source>
</evidence>
<proteinExistence type="predicted"/>
<feature type="region of interest" description="Disordered" evidence="1">
    <location>
        <begin position="95"/>
        <end position="117"/>
    </location>
</feature>
<dbReference type="RefSeq" id="WP_151108726.1">
    <property type="nucleotide sequence ID" value="NZ_WKJQ01000001.1"/>
</dbReference>
<gene>
    <name evidence="2" type="ORF">GJR99_00475</name>
</gene>
<evidence type="ECO:0000256" key="1">
    <source>
        <dbReference type="SAM" id="MobiDB-lite"/>
    </source>
</evidence>
<organism evidence="2 3">
    <name type="scientific">Haloferax marinum</name>
    <dbReference type="NCBI Taxonomy" id="2666143"/>
    <lineage>
        <taxon>Archaea</taxon>
        <taxon>Methanobacteriati</taxon>
        <taxon>Methanobacteriota</taxon>
        <taxon>Stenosarchaea group</taxon>
        <taxon>Halobacteria</taxon>
        <taxon>Halobacteriales</taxon>
        <taxon>Haloferacaceae</taxon>
        <taxon>Haloferax</taxon>
    </lineage>
</organism>
<dbReference type="Proteomes" id="UP000443423">
    <property type="component" value="Unassembled WGS sequence"/>
</dbReference>
<protein>
    <submittedName>
        <fullName evidence="2">Uncharacterized protein</fullName>
    </submittedName>
</protein>
<dbReference type="EMBL" id="WKJQ01000001">
    <property type="protein sequence ID" value="MRW95048.1"/>
    <property type="molecule type" value="Genomic_DNA"/>
</dbReference>
<dbReference type="AlphaFoldDB" id="A0A6A8G3D4"/>
<keyword evidence="3" id="KW-1185">Reference proteome</keyword>
<comment type="caution">
    <text evidence="2">The sequence shown here is derived from an EMBL/GenBank/DDBJ whole genome shotgun (WGS) entry which is preliminary data.</text>
</comment>
<name>A0A6A8G3D4_9EURY</name>
<reference evidence="2 3" key="1">
    <citation type="submission" date="2019-11" db="EMBL/GenBank/DDBJ databases">
        <title>Whole genome sequence of Haloferax sp. MBLA0078.</title>
        <authorList>
            <person name="Seo M.-J."/>
            <person name="Cho E.-S."/>
        </authorList>
    </citation>
    <scope>NUCLEOTIDE SEQUENCE [LARGE SCALE GENOMIC DNA]</scope>
    <source>
        <strain evidence="2 3">MBLA0078</strain>
    </source>
</reference>
<dbReference type="OrthoDB" id="282206at2157"/>
<evidence type="ECO:0000313" key="3">
    <source>
        <dbReference type="Proteomes" id="UP000443423"/>
    </source>
</evidence>
<accession>A0A6A8G3D4</accession>